<reference evidence="1 2" key="1">
    <citation type="submission" date="2018-07" db="EMBL/GenBank/DDBJ databases">
        <title>Genomic Encyclopedia of Type Strains, Phase IV (KMG-IV): sequencing the most valuable type-strain genomes for metagenomic binning, comparative biology and taxonomic classification.</title>
        <authorList>
            <person name="Goeker M."/>
        </authorList>
    </citation>
    <scope>NUCLEOTIDE SEQUENCE [LARGE SCALE GENOMIC DNA]</scope>
    <source>
        <strain evidence="1 2">DSM 25281</strain>
    </source>
</reference>
<organism evidence="1 2">
    <name type="scientific">Falsibacillus pallidus</name>
    <dbReference type="NCBI Taxonomy" id="493781"/>
    <lineage>
        <taxon>Bacteria</taxon>
        <taxon>Bacillati</taxon>
        <taxon>Bacillota</taxon>
        <taxon>Bacilli</taxon>
        <taxon>Bacillales</taxon>
        <taxon>Bacillaceae</taxon>
        <taxon>Falsibacillus</taxon>
    </lineage>
</organism>
<accession>A0A370GK04</accession>
<dbReference type="AlphaFoldDB" id="A0A370GK04"/>
<dbReference type="RefSeq" id="WP_170137270.1">
    <property type="nucleotide sequence ID" value="NZ_QQAY01000003.1"/>
</dbReference>
<evidence type="ECO:0000313" key="1">
    <source>
        <dbReference type="EMBL" id="RDI44025.1"/>
    </source>
</evidence>
<proteinExistence type="predicted"/>
<gene>
    <name evidence="1" type="ORF">DFR59_10388</name>
</gene>
<dbReference type="EMBL" id="QQAY01000003">
    <property type="protein sequence ID" value="RDI44025.1"/>
    <property type="molecule type" value="Genomic_DNA"/>
</dbReference>
<name>A0A370GK04_9BACI</name>
<protein>
    <submittedName>
        <fullName evidence="1">Uncharacterized protein DUF3679</fullName>
    </submittedName>
</protein>
<sequence length="110" mass="11999">MKMFMLKCILLVSILFIGVLMGMEKANEGMHNLKGQDAGLESPLSIKKDSGGDVEASVLGKDVSSSDIETKKKQLQEMKTFNFFSSIGKSLADSIRSLMEKLVNLIASLI</sequence>
<comment type="caution">
    <text evidence="1">The sequence shown here is derived from an EMBL/GenBank/DDBJ whole genome shotgun (WGS) entry which is preliminary data.</text>
</comment>
<dbReference type="Pfam" id="PF12438">
    <property type="entry name" value="DUF3679"/>
    <property type="match status" value="1"/>
</dbReference>
<evidence type="ECO:0000313" key="2">
    <source>
        <dbReference type="Proteomes" id="UP000255326"/>
    </source>
</evidence>
<dbReference type="Proteomes" id="UP000255326">
    <property type="component" value="Unassembled WGS sequence"/>
</dbReference>
<keyword evidence="2" id="KW-1185">Reference proteome</keyword>
<dbReference type="InterPro" id="IPR020534">
    <property type="entry name" value="Uncharacterised_YqxA"/>
</dbReference>